<dbReference type="PANTHER" id="PTHR24421">
    <property type="entry name" value="NITRATE/NITRITE SENSOR PROTEIN NARX-RELATED"/>
    <property type="match status" value="1"/>
</dbReference>
<evidence type="ECO:0000256" key="1">
    <source>
        <dbReference type="ARBA" id="ARBA00000085"/>
    </source>
</evidence>
<dbReference type="SUPFAM" id="SSF55874">
    <property type="entry name" value="ATPase domain of HSP90 chaperone/DNA topoisomerase II/histidine kinase"/>
    <property type="match status" value="1"/>
</dbReference>
<dbReference type="Proteomes" id="UP000567922">
    <property type="component" value="Unassembled WGS sequence"/>
</dbReference>
<feature type="domain" description="Signal transduction histidine kinase subgroup 3 dimerisation and phosphoacceptor" evidence="10">
    <location>
        <begin position="230"/>
        <end position="293"/>
    </location>
</feature>
<feature type="transmembrane region" description="Helical" evidence="9">
    <location>
        <begin position="12"/>
        <end position="34"/>
    </location>
</feature>
<keyword evidence="3" id="KW-0597">Phosphoprotein</keyword>
<keyword evidence="13" id="KW-1185">Reference proteome</keyword>
<evidence type="ECO:0000256" key="8">
    <source>
        <dbReference type="ARBA" id="ARBA00023012"/>
    </source>
</evidence>
<gene>
    <name evidence="12" type="ORF">FHU29_003013</name>
</gene>
<dbReference type="AlphaFoldDB" id="A0A839RR07"/>
<feature type="domain" description="Putative sensor" evidence="11">
    <location>
        <begin position="14"/>
        <end position="201"/>
    </location>
</feature>
<dbReference type="RefSeq" id="WP_074390864.1">
    <property type="nucleotide sequence ID" value="NZ_BDDI01000008.1"/>
</dbReference>
<evidence type="ECO:0000313" key="13">
    <source>
        <dbReference type="Proteomes" id="UP000567922"/>
    </source>
</evidence>
<dbReference type="GO" id="GO:0000155">
    <property type="term" value="F:phosphorelay sensor kinase activity"/>
    <property type="evidence" value="ECO:0007669"/>
    <property type="project" value="InterPro"/>
</dbReference>
<evidence type="ECO:0000256" key="6">
    <source>
        <dbReference type="ARBA" id="ARBA00022777"/>
    </source>
</evidence>
<feature type="transmembrane region" description="Helical" evidence="9">
    <location>
        <begin position="40"/>
        <end position="60"/>
    </location>
</feature>
<evidence type="ECO:0000256" key="4">
    <source>
        <dbReference type="ARBA" id="ARBA00022679"/>
    </source>
</evidence>
<dbReference type="InterPro" id="IPR050482">
    <property type="entry name" value="Sensor_HK_TwoCompSys"/>
</dbReference>
<protein>
    <recommendedName>
        <fullName evidence="2">histidine kinase</fullName>
        <ecNumber evidence="2">2.7.13.3</ecNumber>
    </recommendedName>
</protein>
<evidence type="ECO:0000256" key="9">
    <source>
        <dbReference type="SAM" id="Phobius"/>
    </source>
</evidence>
<evidence type="ECO:0000256" key="5">
    <source>
        <dbReference type="ARBA" id="ARBA00022741"/>
    </source>
</evidence>
<feature type="transmembrane region" description="Helical" evidence="9">
    <location>
        <begin position="106"/>
        <end position="139"/>
    </location>
</feature>
<dbReference type="InterPro" id="IPR025828">
    <property type="entry name" value="Put_sensor_dom"/>
</dbReference>
<dbReference type="GO" id="GO:0005524">
    <property type="term" value="F:ATP binding"/>
    <property type="evidence" value="ECO:0007669"/>
    <property type="project" value="UniProtKB-KW"/>
</dbReference>
<evidence type="ECO:0000259" key="11">
    <source>
        <dbReference type="Pfam" id="PF13796"/>
    </source>
</evidence>
<dbReference type="Gene3D" id="3.30.565.10">
    <property type="entry name" value="Histidine kinase-like ATPase, C-terminal domain"/>
    <property type="match status" value="1"/>
</dbReference>
<dbReference type="CDD" id="cd16917">
    <property type="entry name" value="HATPase_UhpB-NarQ-NarX-like"/>
    <property type="match status" value="1"/>
</dbReference>
<dbReference type="OrthoDB" id="5242012at2"/>
<dbReference type="Gene3D" id="1.20.5.1930">
    <property type="match status" value="1"/>
</dbReference>
<name>A0A839RR07_9ACTN</name>
<dbReference type="EMBL" id="JACHWS010000003">
    <property type="protein sequence ID" value="MBB3038544.1"/>
    <property type="molecule type" value="Genomic_DNA"/>
</dbReference>
<sequence length="418" mass="44565">MNTILRQTLRDSAFLLVSFPLAVASFVVMVTGLSLGAGTLIIWVGIPILVFTLVVARGFATVGRRGSTGLLGLSLPEPQYKERKQHSSPLLRVLRPLTCTQSWFDVVWCIVIFPVATATFVLATVWWFVALFGLTYPFWSWMVDFSDPDIAMGPASALGISGGHWLAEPLNFALGLLFAVTLPFVVRGCAHAQAQLGRVLLTTYGELQGRISDLSESRAAATSAEASALRRLERDLHDGPQQRLVRLGMELSKAQRQLATDPEAAHATISEAIVETRDTLGELRNLSRGIAPPILTDRGLPAALASLAARSIVPVDLAVETERRYPPAVENAVYFVAAECLTNIAKHSGATRAAVSLSQHGGSVLISVSDNGFGGAHIAKGHGLAGLVDRVRAVEGELVVDSPPGGPTVIVAEVPCEL</sequence>
<evidence type="ECO:0000259" key="10">
    <source>
        <dbReference type="Pfam" id="PF07730"/>
    </source>
</evidence>
<dbReference type="GO" id="GO:0046983">
    <property type="term" value="F:protein dimerization activity"/>
    <property type="evidence" value="ECO:0007669"/>
    <property type="project" value="InterPro"/>
</dbReference>
<keyword evidence="8" id="KW-0902">Two-component regulatory system</keyword>
<dbReference type="InterPro" id="IPR011712">
    <property type="entry name" value="Sig_transdc_His_kin_sub3_dim/P"/>
</dbReference>
<evidence type="ECO:0000256" key="7">
    <source>
        <dbReference type="ARBA" id="ARBA00022840"/>
    </source>
</evidence>
<dbReference type="Pfam" id="PF13796">
    <property type="entry name" value="Sensor"/>
    <property type="match status" value="1"/>
</dbReference>
<dbReference type="EC" id="2.7.13.3" evidence="2"/>
<comment type="caution">
    <text evidence="12">The sequence shown here is derived from an EMBL/GenBank/DDBJ whole genome shotgun (WGS) entry which is preliminary data.</text>
</comment>
<evidence type="ECO:0000256" key="3">
    <source>
        <dbReference type="ARBA" id="ARBA00022553"/>
    </source>
</evidence>
<keyword evidence="9" id="KW-1133">Transmembrane helix</keyword>
<organism evidence="12 13">
    <name type="scientific">Hoyosella altamirensis</name>
    <dbReference type="NCBI Taxonomy" id="616997"/>
    <lineage>
        <taxon>Bacteria</taxon>
        <taxon>Bacillati</taxon>
        <taxon>Actinomycetota</taxon>
        <taxon>Actinomycetes</taxon>
        <taxon>Mycobacteriales</taxon>
        <taxon>Hoyosellaceae</taxon>
        <taxon>Hoyosella</taxon>
    </lineage>
</organism>
<dbReference type="Pfam" id="PF07730">
    <property type="entry name" value="HisKA_3"/>
    <property type="match status" value="1"/>
</dbReference>
<dbReference type="GO" id="GO:0016020">
    <property type="term" value="C:membrane"/>
    <property type="evidence" value="ECO:0007669"/>
    <property type="project" value="InterPro"/>
</dbReference>
<evidence type="ECO:0000313" key="12">
    <source>
        <dbReference type="EMBL" id="MBB3038544.1"/>
    </source>
</evidence>
<reference evidence="12 13" key="1">
    <citation type="submission" date="2020-08" db="EMBL/GenBank/DDBJ databases">
        <title>Sequencing the genomes of 1000 actinobacteria strains.</title>
        <authorList>
            <person name="Klenk H.-P."/>
        </authorList>
    </citation>
    <scope>NUCLEOTIDE SEQUENCE [LARGE SCALE GENOMIC DNA]</scope>
    <source>
        <strain evidence="12 13">DSM 45258</strain>
    </source>
</reference>
<keyword evidence="9" id="KW-0472">Membrane</keyword>
<keyword evidence="7" id="KW-0067">ATP-binding</keyword>
<proteinExistence type="predicted"/>
<accession>A0A839RR07</accession>
<keyword evidence="9" id="KW-0812">Transmembrane</keyword>
<keyword evidence="6 12" id="KW-0418">Kinase</keyword>
<comment type="catalytic activity">
    <reaction evidence="1">
        <text>ATP + protein L-histidine = ADP + protein N-phospho-L-histidine.</text>
        <dbReference type="EC" id="2.7.13.3"/>
    </reaction>
</comment>
<keyword evidence="5" id="KW-0547">Nucleotide-binding</keyword>
<keyword evidence="4" id="KW-0808">Transferase</keyword>
<dbReference type="PANTHER" id="PTHR24421:SF10">
    <property type="entry name" value="NITRATE_NITRITE SENSOR PROTEIN NARQ"/>
    <property type="match status" value="1"/>
</dbReference>
<dbReference type="InterPro" id="IPR036890">
    <property type="entry name" value="HATPase_C_sf"/>
</dbReference>
<evidence type="ECO:0000256" key="2">
    <source>
        <dbReference type="ARBA" id="ARBA00012438"/>
    </source>
</evidence>